<dbReference type="SUPFAM" id="SSF141868">
    <property type="entry name" value="EAL domain-like"/>
    <property type="match status" value="1"/>
</dbReference>
<dbReference type="Pfam" id="PF00989">
    <property type="entry name" value="PAS"/>
    <property type="match status" value="1"/>
</dbReference>
<dbReference type="Gene3D" id="3.20.20.450">
    <property type="entry name" value="EAL domain"/>
    <property type="match status" value="1"/>
</dbReference>
<dbReference type="Pfam" id="PF13426">
    <property type="entry name" value="PAS_9"/>
    <property type="match status" value="1"/>
</dbReference>
<feature type="transmembrane region" description="Helical" evidence="1">
    <location>
        <begin position="337"/>
        <end position="357"/>
    </location>
</feature>
<dbReference type="SMART" id="SM00267">
    <property type="entry name" value="GGDEF"/>
    <property type="match status" value="1"/>
</dbReference>
<evidence type="ECO:0000259" key="4">
    <source>
        <dbReference type="PROSITE" id="PS50883"/>
    </source>
</evidence>
<feature type="domain" description="PAS" evidence="2">
    <location>
        <begin position="367"/>
        <end position="412"/>
    </location>
</feature>
<dbReference type="GO" id="GO:0006355">
    <property type="term" value="P:regulation of DNA-templated transcription"/>
    <property type="evidence" value="ECO:0007669"/>
    <property type="project" value="InterPro"/>
</dbReference>
<proteinExistence type="predicted"/>
<feature type="transmembrane region" description="Helical" evidence="1">
    <location>
        <begin position="89"/>
        <end position="107"/>
    </location>
</feature>
<feature type="domain" description="GGDEF" evidence="5">
    <location>
        <begin position="649"/>
        <end position="805"/>
    </location>
</feature>
<dbReference type="InterPro" id="IPR045812">
    <property type="entry name" value="DAHL"/>
</dbReference>
<dbReference type="PROSITE" id="PS50113">
    <property type="entry name" value="PAC"/>
    <property type="match status" value="2"/>
</dbReference>
<evidence type="ECO:0000259" key="2">
    <source>
        <dbReference type="PROSITE" id="PS50112"/>
    </source>
</evidence>
<protein>
    <submittedName>
        <fullName evidence="6">Cyclic di-GMP phosphodiesterase Gmr</fullName>
        <ecNumber evidence="6">3.1.4.52</ecNumber>
    </submittedName>
</protein>
<dbReference type="NCBIfam" id="TIGR00229">
    <property type="entry name" value="sensory_box"/>
    <property type="match status" value="2"/>
</dbReference>
<dbReference type="SUPFAM" id="SSF55785">
    <property type="entry name" value="PYP-like sensor domain (PAS domain)"/>
    <property type="match status" value="2"/>
</dbReference>
<dbReference type="Pfam" id="PF00563">
    <property type="entry name" value="EAL"/>
    <property type="match status" value="1"/>
</dbReference>
<dbReference type="EC" id="3.1.4.52" evidence="6"/>
<reference evidence="6" key="1">
    <citation type="submission" date="2016-10" db="EMBL/GenBank/DDBJ databases">
        <title>Sequence of Gallionella enrichment culture.</title>
        <authorList>
            <person name="Poehlein A."/>
            <person name="Muehling M."/>
            <person name="Daniel R."/>
        </authorList>
    </citation>
    <scope>NUCLEOTIDE SEQUENCE</scope>
</reference>
<dbReference type="PROSITE" id="PS50887">
    <property type="entry name" value="GGDEF"/>
    <property type="match status" value="1"/>
</dbReference>
<evidence type="ECO:0000313" key="6">
    <source>
        <dbReference type="EMBL" id="OIQ88136.1"/>
    </source>
</evidence>
<evidence type="ECO:0000259" key="3">
    <source>
        <dbReference type="PROSITE" id="PS50113"/>
    </source>
</evidence>
<dbReference type="PANTHER" id="PTHR44757:SF2">
    <property type="entry name" value="BIOFILM ARCHITECTURE MAINTENANCE PROTEIN MBAA"/>
    <property type="match status" value="1"/>
</dbReference>
<feature type="domain" description="PAC" evidence="3">
    <location>
        <begin position="445"/>
        <end position="495"/>
    </location>
</feature>
<dbReference type="InterPro" id="IPR035919">
    <property type="entry name" value="EAL_sf"/>
</dbReference>
<dbReference type="SMART" id="SM00052">
    <property type="entry name" value="EAL"/>
    <property type="match status" value="1"/>
</dbReference>
<dbReference type="EMBL" id="MLJW01000386">
    <property type="protein sequence ID" value="OIQ88136.1"/>
    <property type="molecule type" value="Genomic_DNA"/>
</dbReference>
<keyword evidence="6" id="KW-0378">Hydrolase</keyword>
<keyword evidence="1" id="KW-0812">Transmembrane</keyword>
<feature type="transmembrane region" description="Helical" evidence="1">
    <location>
        <begin position="12"/>
        <end position="32"/>
    </location>
</feature>
<evidence type="ECO:0000256" key="1">
    <source>
        <dbReference type="SAM" id="Phobius"/>
    </source>
</evidence>
<dbReference type="InterPro" id="IPR043128">
    <property type="entry name" value="Rev_trsase/Diguanyl_cyclase"/>
</dbReference>
<feature type="domain" description="PAC" evidence="3">
    <location>
        <begin position="563"/>
        <end position="617"/>
    </location>
</feature>
<comment type="caution">
    <text evidence="6">The sequence shown here is derived from an EMBL/GenBank/DDBJ whole genome shotgun (WGS) entry which is preliminary data.</text>
</comment>
<dbReference type="InterPro" id="IPR035965">
    <property type="entry name" value="PAS-like_dom_sf"/>
</dbReference>
<sequence>MHHEMARMNLSAVRVFYVPLFLSSLSVLNLQITRRLDVQKSPLLHLWDDCSHHEYGMSQATNRAKIAARLLESARGMRAKWQVAHAHRLWLVGGFVLVGGLLLGLLGRQVAYERSSRQTLLQARFLTTGLLVEEDHLKEDVLRARYGLVTNGDAVSAHARRIESAARALRALPLPTDVAALATRYRSDAAAEEAQVEAFQAMNASVRHALDAFLVKMRALLPTLPDAGPHRELQHRLGNVVIDVMQQAVEVEAQLPRQKALAAAYDLARAADELPRDRQAFESLAKLADLIERGVPALATSVDAIADSGTRADLTAIQVQLDRQARAHAVVADNERLVALLLVAVAIGGLAFVWIRFVQTLRFVKQERNFLQGLTESISLGVLVIAPDDRIAFANASAERILGYAPGDLIDRHMHDGVHVHADGSLLAADQCVFDGGAQAPRSHADLDLFYRRHDGVVIPVLVRVLPFQGMDGADLIVVFEDVSERKKVEATLCKLSQAIEQSPASIVITNRDGCIEYVNEAFVSHSGYSRAEVMGKNPRIWRSGKTPAQAYESMWATLLAGGTWRGELINRRKDGGEYIEFTVIAPVRQDDGQVTHYVAVKQDITEHKAAQDEIQNLAFFDSLTGLPNRRQIIERIQQAIGASQRSGKFGVVVLLDIDCFKQINDTQGHAVGDRLLEQVAQRLKAAVRTEDVVARLGGDEFIVLAENIGADEDEAALHAERVGAKVLAAMRLPVVLDELDEHIDALNPPYLIDEFARSYRTTASLGLTLFRGDCVSAETLLKQADLAMYKAKDEGRNAQRFYNPDMQRAIEARFALEEAMRRALEHGEFRLHYQPQLDLQGGVIGAEALLRWIDAEGIERSPATFIPVAESSGLILPLGEWVLDTACAQLKSWEASPRTAGLSIAVNVSARQFRADDFVLNVREVVASHGVNPRRLKLELTESMLVGDIDEVAARMKELAAIGIRFSLDDFGTGYSSLAYLKRMPLDEIKVDQSFVRDIEQDPNDASIVRAIIALSDSLEIHVIAEGVETDAQRAFLVRNGCRAFQGFLLGRPMPLSQWDAFLGQGASGSAANPSITEGSA</sequence>
<organism evidence="6">
    <name type="scientific">mine drainage metagenome</name>
    <dbReference type="NCBI Taxonomy" id="410659"/>
    <lineage>
        <taxon>unclassified sequences</taxon>
        <taxon>metagenomes</taxon>
        <taxon>ecological metagenomes</taxon>
    </lineage>
</organism>
<dbReference type="CDD" id="cd01948">
    <property type="entry name" value="EAL"/>
    <property type="match status" value="1"/>
</dbReference>
<dbReference type="NCBIfam" id="TIGR00254">
    <property type="entry name" value="GGDEF"/>
    <property type="match status" value="1"/>
</dbReference>
<dbReference type="CDD" id="cd00130">
    <property type="entry name" value="PAS"/>
    <property type="match status" value="2"/>
</dbReference>
<dbReference type="PROSITE" id="PS50112">
    <property type="entry name" value="PAS"/>
    <property type="match status" value="2"/>
</dbReference>
<dbReference type="SMART" id="SM00091">
    <property type="entry name" value="PAS"/>
    <property type="match status" value="2"/>
</dbReference>
<dbReference type="InterPro" id="IPR029787">
    <property type="entry name" value="Nucleotide_cyclase"/>
</dbReference>
<dbReference type="SMART" id="SM00086">
    <property type="entry name" value="PAC"/>
    <property type="match status" value="2"/>
</dbReference>
<dbReference type="InterPro" id="IPR000014">
    <property type="entry name" value="PAS"/>
</dbReference>
<dbReference type="SUPFAM" id="SSF55073">
    <property type="entry name" value="Nucleotide cyclase"/>
    <property type="match status" value="1"/>
</dbReference>
<dbReference type="Pfam" id="PF00990">
    <property type="entry name" value="GGDEF"/>
    <property type="match status" value="1"/>
</dbReference>
<evidence type="ECO:0000259" key="5">
    <source>
        <dbReference type="PROSITE" id="PS50887"/>
    </source>
</evidence>
<dbReference type="InterPro" id="IPR000160">
    <property type="entry name" value="GGDEF_dom"/>
</dbReference>
<feature type="domain" description="PAS" evidence="2">
    <location>
        <begin position="492"/>
        <end position="538"/>
    </location>
</feature>
<dbReference type="InterPro" id="IPR000700">
    <property type="entry name" value="PAS-assoc_C"/>
</dbReference>
<dbReference type="Gene3D" id="3.30.70.270">
    <property type="match status" value="1"/>
</dbReference>
<dbReference type="Pfam" id="PF19443">
    <property type="entry name" value="DAHL"/>
    <property type="match status" value="1"/>
</dbReference>
<dbReference type="CDD" id="cd01949">
    <property type="entry name" value="GGDEF"/>
    <property type="match status" value="1"/>
</dbReference>
<dbReference type="InterPro" id="IPR013767">
    <property type="entry name" value="PAS_fold"/>
</dbReference>
<dbReference type="InterPro" id="IPR001610">
    <property type="entry name" value="PAC"/>
</dbReference>
<dbReference type="InterPro" id="IPR001633">
    <property type="entry name" value="EAL_dom"/>
</dbReference>
<name>A0A1J5QX41_9ZZZZ</name>
<feature type="domain" description="EAL" evidence="4">
    <location>
        <begin position="814"/>
        <end position="1068"/>
    </location>
</feature>
<dbReference type="AlphaFoldDB" id="A0A1J5QX41"/>
<keyword evidence="1" id="KW-1133">Transmembrane helix</keyword>
<dbReference type="GO" id="GO:0071111">
    <property type="term" value="F:cyclic-guanylate-specific phosphodiesterase activity"/>
    <property type="evidence" value="ECO:0007669"/>
    <property type="project" value="UniProtKB-EC"/>
</dbReference>
<dbReference type="PROSITE" id="PS50883">
    <property type="entry name" value="EAL"/>
    <property type="match status" value="1"/>
</dbReference>
<keyword evidence="1" id="KW-0472">Membrane</keyword>
<dbReference type="InterPro" id="IPR052155">
    <property type="entry name" value="Biofilm_reg_signaling"/>
</dbReference>
<dbReference type="PANTHER" id="PTHR44757">
    <property type="entry name" value="DIGUANYLATE CYCLASE DGCP"/>
    <property type="match status" value="1"/>
</dbReference>
<accession>A0A1J5QX41</accession>
<dbReference type="Gene3D" id="3.30.450.20">
    <property type="entry name" value="PAS domain"/>
    <property type="match status" value="2"/>
</dbReference>
<gene>
    <name evidence="6" type="primary">gmr_149</name>
    <name evidence="6" type="ORF">GALL_299850</name>
</gene>